<evidence type="ECO:0000313" key="1">
    <source>
        <dbReference type="EMBL" id="KAL0405466.1"/>
    </source>
</evidence>
<reference evidence="1" key="1">
    <citation type="submission" date="2020-06" db="EMBL/GenBank/DDBJ databases">
        <authorList>
            <person name="Li T."/>
            <person name="Hu X."/>
            <person name="Zhang T."/>
            <person name="Song X."/>
            <person name="Zhang H."/>
            <person name="Dai N."/>
            <person name="Sheng W."/>
            <person name="Hou X."/>
            <person name="Wei L."/>
        </authorList>
    </citation>
    <scope>NUCLEOTIDE SEQUENCE</scope>
    <source>
        <strain evidence="1">KEN1</strain>
        <tissue evidence="1">Leaf</tissue>
    </source>
</reference>
<comment type="caution">
    <text evidence="1">The sequence shown here is derived from an EMBL/GenBank/DDBJ whole genome shotgun (WGS) entry which is preliminary data.</text>
</comment>
<dbReference type="EMBL" id="JACGWN010000014">
    <property type="protein sequence ID" value="KAL0405466.1"/>
    <property type="molecule type" value="Genomic_DNA"/>
</dbReference>
<name>A0AAW2TPA6_9LAMI</name>
<reference evidence="1" key="2">
    <citation type="journal article" date="2024" name="Plant">
        <title>Genomic evolution and insights into agronomic trait innovations of Sesamum species.</title>
        <authorList>
            <person name="Miao H."/>
            <person name="Wang L."/>
            <person name="Qu L."/>
            <person name="Liu H."/>
            <person name="Sun Y."/>
            <person name="Le M."/>
            <person name="Wang Q."/>
            <person name="Wei S."/>
            <person name="Zheng Y."/>
            <person name="Lin W."/>
            <person name="Duan Y."/>
            <person name="Cao H."/>
            <person name="Xiong S."/>
            <person name="Wang X."/>
            <person name="Wei L."/>
            <person name="Li C."/>
            <person name="Ma Q."/>
            <person name="Ju M."/>
            <person name="Zhao R."/>
            <person name="Li G."/>
            <person name="Mu C."/>
            <person name="Tian Q."/>
            <person name="Mei H."/>
            <person name="Zhang T."/>
            <person name="Gao T."/>
            <person name="Zhang H."/>
        </authorList>
    </citation>
    <scope>NUCLEOTIDE SEQUENCE</scope>
    <source>
        <strain evidence="1">KEN1</strain>
    </source>
</reference>
<proteinExistence type="predicted"/>
<protein>
    <submittedName>
        <fullName evidence="1">Uncharacterized protein</fullName>
    </submittedName>
</protein>
<dbReference type="AlphaFoldDB" id="A0AAW2TPA6"/>
<sequence>MEDIPGPSGESHAQEKEVDAEDRKKAPVVGYAFVLWVLGYAFDKAICAAAWLVPGCLLFNSGFVPRCLLFNLSLISRCLHFSSGLVPGCLLFNSGFVPGCLLFHSRLVPGCLLFNSGLISRCLHFSSGLVPGCLLFNSGLIPRAFPFGIQLSHWFQGVHPSQHQVSYLEIPKFHASIVGINHLKYFVRGCSYLRGDECLCPTYQGERLSPMEPLGVVRYDQRTLVNSLTQLPPTLSSLFLMPWTNIRLVTSTCPLAWGWDTEVPCILLYGGPEITGSQCLVGQSAGSDMRPATSVVYFLKYLQAFL</sequence>
<gene>
    <name evidence="1" type="ORF">Slati_3860500</name>
</gene>
<accession>A0AAW2TPA6</accession>
<organism evidence="1">
    <name type="scientific">Sesamum latifolium</name>
    <dbReference type="NCBI Taxonomy" id="2727402"/>
    <lineage>
        <taxon>Eukaryota</taxon>
        <taxon>Viridiplantae</taxon>
        <taxon>Streptophyta</taxon>
        <taxon>Embryophyta</taxon>
        <taxon>Tracheophyta</taxon>
        <taxon>Spermatophyta</taxon>
        <taxon>Magnoliopsida</taxon>
        <taxon>eudicotyledons</taxon>
        <taxon>Gunneridae</taxon>
        <taxon>Pentapetalae</taxon>
        <taxon>asterids</taxon>
        <taxon>lamiids</taxon>
        <taxon>Lamiales</taxon>
        <taxon>Pedaliaceae</taxon>
        <taxon>Sesamum</taxon>
    </lineage>
</organism>